<dbReference type="CDD" id="cd00570">
    <property type="entry name" value="GST_N_family"/>
    <property type="match status" value="1"/>
</dbReference>
<name>A0AAU7AW95_9ACTN</name>
<evidence type="ECO:0000259" key="1">
    <source>
        <dbReference type="PROSITE" id="PS50404"/>
    </source>
</evidence>
<dbReference type="SUPFAM" id="SSF52833">
    <property type="entry name" value="Thioredoxin-like"/>
    <property type="match status" value="1"/>
</dbReference>
<reference evidence="2" key="1">
    <citation type="submission" date="2022-12" db="EMBL/GenBank/DDBJ databases">
        <title>Paraconexibacter alkalitolerans sp. nov. and Baekduia alba sp. nov., isolated from soil and emended description of the genera Paraconexibacter (Chun et al., 2020) and Baekduia (An et al., 2020).</title>
        <authorList>
            <person name="Vieira S."/>
            <person name="Huber K.J."/>
            <person name="Geppert A."/>
            <person name="Wolf J."/>
            <person name="Neumann-Schaal M."/>
            <person name="Muesken M."/>
            <person name="Overmann J."/>
        </authorList>
    </citation>
    <scope>NUCLEOTIDE SEQUENCE</scope>
    <source>
        <strain evidence="2">AEG42_29</strain>
    </source>
</reference>
<dbReference type="SUPFAM" id="SSF47616">
    <property type="entry name" value="GST C-terminal domain-like"/>
    <property type="match status" value="1"/>
</dbReference>
<dbReference type="KEGG" id="parq:DSM112329_02739"/>
<dbReference type="SFLD" id="SFLDG00358">
    <property type="entry name" value="Main_(cytGST)"/>
    <property type="match status" value="1"/>
</dbReference>
<dbReference type="Gene3D" id="3.40.30.10">
    <property type="entry name" value="Glutaredoxin"/>
    <property type="match status" value="1"/>
</dbReference>
<evidence type="ECO:0000313" key="2">
    <source>
        <dbReference type="EMBL" id="XAY05879.1"/>
    </source>
</evidence>
<accession>A0AAU7AW95</accession>
<sequence length="201" mass="21352">MPSGLILHDHVDSTNALKVRFLLAELGLDAERHEVPLRGERSPDYLAIHPFGLIPALVDGDLVITESNVALRYLAERAGRDDLRGADAAARARIDNLLDTLSLEVRPALWGVEEFVLYAAPIAAADQVRRRAALVVALNAYDALLDPDGPFAVGAFTIADCALGARGKHLGVLGLPDDVAPRLRGVIAAAQARPAYAAALT</sequence>
<dbReference type="Gene3D" id="1.20.1050.10">
    <property type="match status" value="1"/>
</dbReference>
<organism evidence="2">
    <name type="scientific">Paraconexibacter sp. AEG42_29</name>
    <dbReference type="NCBI Taxonomy" id="2997339"/>
    <lineage>
        <taxon>Bacteria</taxon>
        <taxon>Bacillati</taxon>
        <taxon>Actinomycetota</taxon>
        <taxon>Thermoleophilia</taxon>
        <taxon>Solirubrobacterales</taxon>
        <taxon>Paraconexibacteraceae</taxon>
        <taxon>Paraconexibacter</taxon>
    </lineage>
</organism>
<dbReference type="InterPro" id="IPR036282">
    <property type="entry name" value="Glutathione-S-Trfase_C_sf"/>
</dbReference>
<dbReference type="PANTHER" id="PTHR44051">
    <property type="entry name" value="GLUTATHIONE S-TRANSFERASE-RELATED"/>
    <property type="match status" value="1"/>
</dbReference>
<dbReference type="InterPro" id="IPR040079">
    <property type="entry name" value="Glutathione_S-Trfase"/>
</dbReference>
<dbReference type="PANTHER" id="PTHR44051:SF8">
    <property type="entry name" value="GLUTATHIONE S-TRANSFERASE GSTA"/>
    <property type="match status" value="1"/>
</dbReference>
<dbReference type="PROSITE" id="PS50404">
    <property type="entry name" value="GST_NTER"/>
    <property type="match status" value="1"/>
</dbReference>
<feature type="domain" description="GST N-terminal" evidence="1">
    <location>
        <begin position="3"/>
        <end position="82"/>
    </location>
</feature>
<dbReference type="InterPro" id="IPR036249">
    <property type="entry name" value="Thioredoxin-like_sf"/>
</dbReference>
<gene>
    <name evidence="2" type="primary">sspA</name>
    <name evidence="2" type="ORF">DSM112329_02739</name>
</gene>
<dbReference type="AlphaFoldDB" id="A0AAU7AW95"/>
<dbReference type="SFLD" id="SFLDS00019">
    <property type="entry name" value="Glutathione_Transferase_(cytos"/>
    <property type="match status" value="1"/>
</dbReference>
<protein>
    <submittedName>
        <fullName evidence="2">Stringent starvation protein A</fullName>
    </submittedName>
</protein>
<dbReference type="RefSeq" id="WP_354702381.1">
    <property type="nucleotide sequence ID" value="NZ_CP114014.1"/>
</dbReference>
<proteinExistence type="predicted"/>
<dbReference type="Pfam" id="PF02798">
    <property type="entry name" value="GST_N"/>
    <property type="match status" value="1"/>
</dbReference>
<dbReference type="EMBL" id="CP114014">
    <property type="protein sequence ID" value="XAY05879.1"/>
    <property type="molecule type" value="Genomic_DNA"/>
</dbReference>
<dbReference type="InterPro" id="IPR004045">
    <property type="entry name" value="Glutathione_S-Trfase_N"/>
</dbReference>